<keyword evidence="3" id="KW-1185">Reference proteome</keyword>
<dbReference type="EMBL" id="JBHSKM010000040">
    <property type="protein sequence ID" value="MFC5219193.1"/>
    <property type="molecule type" value="Genomic_DNA"/>
</dbReference>
<feature type="signal peptide" evidence="1">
    <location>
        <begin position="1"/>
        <end position="28"/>
    </location>
</feature>
<sequence>MKNKLSRTLAVGAAVLGALAFTASPASAGTVGASNAGVSGSGDFHYASKTYADNIYLEVLDRAADGHHVRIRVQSLTPNREVTSYSWRSVTTGAGTVGTWLTSLKDTRGIWALRVQACVFEGDTALGCDESAWDGNIYY</sequence>
<dbReference type="Proteomes" id="UP001596263">
    <property type="component" value="Unassembled WGS sequence"/>
</dbReference>
<comment type="caution">
    <text evidence="2">The sequence shown here is derived from an EMBL/GenBank/DDBJ whole genome shotgun (WGS) entry which is preliminary data.</text>
</comment>
<evidence type="ECO:0008006" key="4">
    <source>
        <dbReference type="Google" id="ProtNLM"/>
    </source>
</evidence>
<evidence type="ECO:0000256" key="1">
    <source>
        <dbReference type="SAM" id="SignalP"/>
    </source>
</evidence>
<proteinExistence type="predicted"/>
<protein>
    <recommendedName>
        <fullName evidence="4">Secreted protein</fullName>
    </recommendedName>
</protein>
<evidence type="ECO:0000313" key="3">
    <source>
        <dbReference type="Proteomes" id="UP001596263"/>
    </source>
</evidence>
<name>A0ABW0CVN3_STRCD</name>
<evidence type="ECO:0000313" key="2">
    <source>
        <dbReference type="EMBL" id="MFC5219193.1"/>
    </source>
</evidence>
<reference evidence="3" key="1">
    <citation type="journal article" date="2019" name="Int. J. Syst. Evol. Microbiol.">
        <title>The Global Catalogue of Microorganisms (GCM) 10K type strain sequencing project: providing services to taxonomists for standard genome sequencing and annotation.</title>
        <authorList>
            <consortium name="The Broad Institute Genomics Platform"/>
            <consortium name="The Broad Institute Genome Sequencing Center for Infectious Disease"/>
            <person name="Wu L."/>
            <person name="Ma J."/>
        </authorList>
    </citation>
    <scope>NUCLEOTIDE SEQUENCE [LARGE SCALE GENOMIC DNA]</scope>
    <source>
        <strain evidence="3">KCTC 42586</strain>
    </source>
</reference>
<accession>A0ABW0CVN3</accession>
<dbReference type="RefSeq" id="WP_380862728.1">
    <property type="nucleotide sequence ID" value="NZ_JBHSKM010000040.1"/>
</dbReference>
<organism evidence="2 3">
    <name type="scientific">Streptomyces coerulescens</name>
    <dbReference type="NCBI Taxonomy" id="29304"/>
    <lineage>
        <taxon>Bacteria</taxon>
        <taxon>Bacillati</taxon>
        <taxon>Actinomycetota</taxon>
        <taxon>Actinomycetes</taxon>
        <taxon>Kitasatosporales</taxon>
        <taxon>Streptomycetaceae</taxon>
        <taxon>Streptomyces</taxon>
    </lineage>
</organism>
<feature type="chain" id="PRO_5046006621" description="Secreted protein" evidence="1">
    <location>
        <begin position="29"/>
        <end position="139"/>
    </location>
</feature>
<gene>
    <name evidence="2" type="ORF">ACFPQ9_35670</name>
</gene>
<keyword evidence="1" id="KW-0732">Signal</keyword>